<comment type="caution">
    <text evidence="1">The sequence shown here is derived from an EMBL/GenBank/DDBJ whole genome shotgun (WGS) entry which is preliminary data.</text>
</comment>
<organism evidence="1 2">
    <name type="scientific">Rhododendron molle</name>
    <name type="common">Chinese azalea</name>
    <name type="synonym">Azalea mollis</name>
    <dbReference type="NCBI Taxonomy" id="49168"/>
    <lineage>
        <taxon>Eukaryota</taxon>
        <taxon>Viridiplantae</taxon>
        <taxon>Streptophyta</taxon>
        <taxon>Embryophyta</taxon>
        <taxon>Tracheophyta</taxon>
        <taxon>Spermatophyta</taxon>
        <taxon>Magnoliopsida</taxon>
        <taxon>eudicotyledons</taxon>
        <taxon>Gunneridae</taxon>
        <taxon>Pentapetalae</taxon>
        <taxon>asterids</taxon>
        <taxon>Ericales</taxon>
        <taxon>Ericaceae</taxon>
        <taxon>Ericoideae</taxon>
        <taxon>Rhodoreae</taxon>
        <taxon>Rhododendron</taxon>
    </lineage>
</organism>
<dbReference type="EMBL" id="CM046400">
    <property type="protein sequence ID" value="KAI8525767.1"/>
    <property type="molecule type" value="Genomic_DNA"/>
</dbReference>
<protein>
    <submittedName>
        <fullName evidence="1">Uncharacterized protein</fullName>
    </submittedName>
</protein>
<name>A0ACC0LBP3_RHOML</name>
<keyword evidence="2" id="KW-1185">Reference proteome</keyword>
<sequence>MRMLWLSLLIVLVKHSILLQCPALISGESTTTMPSESNPYVSPSLALASFVKIKCSIDFVFCDLVDLVFDLSSSGLIVALDFGFKVFIFCNKSWRKYAFGQIATSFGFAHSSKCKTGGNEVQWKKCEGRIGRKEYVESQCFRFSTN</sequence>
<gene>
    <name evidence="1" type="ORF">RHMOL_Rhmol13G0255600</name>
</gene>
<evidence type="ECO:0000313" key="1">
    <source>
        <dbReference type="EMBL" id="KAI8525767.1"/>
    </source>
</evidence>
<evidence type="ECO:0000313" key="2">
    <source>
        <dbReference type="Proteomes" id="UP001062846"/>
    </source>
</evidence>
<accession>A0ACC0LBP3</accession>
<proteinExistence type="predicted"/>
<reference evidence="1" key="1">
    <citation type="submission" date="2022-02" db="EMBL/GenBank/DDBJ databases">
        <title>Plant Genome Project.</title>
        <authorList>
            <person name="Zhang R.-G."/>
        </authorList>
    </citation>
    <scope>NUCLEOTIDE SEQUENCE</scope>
    <source>
        <strain evidence="1">AT1</strain>
    </source>
</reference>
<dbReference type="Proteomes" id="UP001062846">
    <property type="component" value="Chromosome 13"/>
</dbReference>